<feature type="transmembrane region" description="Helical" evidence="1">
    <location>
        <begin position="7"/>
        <end position="28"/>
    </location>
</feature>
<dbReference type="AlphaFoldDB" id="A0A2P2QCG3"/>
<proteinExistence type="predicted"/>
<keyword evidence="1" id="KW-1133">Transmembrane helix</keyword>
<keyword evidence="1" id="KW-0812">Transmembrane</keyword>
<protein>
    <submittedName>
        <fullName evidence="2">Uncharacterized protein</fullName>
    </submittedName>
</protein>
<keyword evidence="1" id="KW-0472">Membrane</keyword>
<name>A0A2P2QCG3_RHIMU</name>
<dbReference type="EMBL" id="GGEC01084202">
    <property type="protein sequence ID" value="MBX64686.1"/>
    <property type="molecule type" value="Transcribed_RNA"/>
</dbReference>
<evidence type="ECO:0000256" key="1">
    <source>
        <dbReference type="SAM" id="Phobius"/>
    </source>
</evidence>
<accession>A0A2P2QCG3</accession>
<reference evidence="2" key="1">
    <citation type="submission" date="2018-02" db="EMBL/GenBank/DDBJ databases">
        <title>Rhizophora mucronata_Transcriptome.</title>
        <authorList>
            <person name="Meera S.P."/>
            <person name="Sreeshan A."/>
            <person name="Augustine A."/>
        </authorList>
    </citation>
    <scope>NUCLEOTIDE SEQUENCE</scope>
    <source>
        <tissue evidence="2">Leaf</tissue>
    </source>
</reference>
<sequence>MLTYCGYCGIFFGLMADYGWSIWLTWLFSMHA</sequence>
<organism evidence="2">
    <name type="scientific">Rhizophora mucronata</name>
    <name type="common">Asiatic mangrove</name>
    <dbReference type="NCBI Taxonomy" id="61149"/>
    <lineage>
        <taxon>Eukaryota</taxon>
        <taxon>Viridiplantae</taxon>
        <taxon>Streptophyta</taxon>
        <taxon>Embryophyta</taxon>
        <taxon>Tracheophyta</taxon>
        <taxon>Spermatophyta</taxon>
        <taxon>Magnoliopsida</taxon>
        <taxon>eudicotyledons</taxon>
        <taxon>Gunneridae</taxon>
        <taxon>Pentapetalae</taxon>
        <taxon>rosids</taxon>
        <taxon>fabids</taxon>
        <taxon>Malpighiales</taxon>
        <taxon>Rhizophoraceae</taxon>
        <taxon>Rhizophora</taxon>
    </lineage>
</organism>
<evidence type="ECO:0000313" key="2">
    <source>
        <dbReference type="EMBL" id="MBX64686.1"/>
    </source>
</evidence>